<dbReference type="RefSeq" id="WP_279529201.1">
    <property type="nucleotide sequence ID" value="NZ_CP122312.1"/>
</dbReference>
<organism evidence="3 4">
    <name type="scientific">Halospeciosus flavus</name>
    <dbReference type="NCBI Taxonomy" id="3032283"/>
    <lineage>
        <taxon>Archaea</taxon>
        <taxon>Methanobacteriati</taxon>
        <taxon>Methanobacteriota</taxon>
        <taxon>Stenosarchaea group</taxon>
        <taxon>Halobacteria</taxon>
        <taxon>Halobacteriales</taxon>
        <taxon>Halobacteriaceae</taxon>
        <taxon>Halospeciosus</taxon>
    </lineage>
</organism>
<keyword evidence="4" id="KW-1185">Reference proteome</keyword>
<dbReference type="Pfam" id="PF25231">
    <property type="entry name" value="DUF7847"/>
    <property type="match status" value="1"/>
</dbReference>
<dbReference type="InterPro" id="IPR057169">
    <property type="entry name" value="DUF7847"/>
</dbReference>
<evidence type="ECO:0000256" key="1">
    <source>
        <dbReference type="SAM" id="Phobius"/>
    </source>
</evidence>
<feature type="transmembrane region" description="Helical" evidence="1">
    <location>
        <begin position="122"/>
        <end position="141"/>
    </location>
</feature>
<keyword evidence="1" id="KW-0812">Transmembrane</keyword>
<dbReference type="EMBL" id="JBHTAR010000011">
    <property type="protein sequence ID" value="MFC7199261.1"/>
    <property type="molecule type" value="Genomic_DNA"/>
</dbReference>
<sequence length="237" mass="24607">MASAGQSPANGLLLVAISYVLNVVNAATGPRTAAFPDQAPFPAGAAQPLVPVPLAVDAVLSLLVGVVGMVVTIAALRLFVGEETESLSVDLFTRNGVWALLNFVAGTIVFGIVVFVGFLLLVVPGIFLLTTLFYWPVFVAVEDENFAEALQSSWELTKGSRLRVFLLGVVFFVVAFVVSVVFGLPAVLLGPVGFLVTAVGTSFVAILGNAVLASAYLQLQAEDGSTDAGPTPVVARE</sequence>
<gene>
    <name evidence="3" type="ORF">ACFQJ9_07510</name>
</gene>
<feature type="transmembrane region" description="Helical" evidence="1">
    <location>
        <begin position="194"/>
        <end position="217"/>
    </location>
</feature>
<feature type="domain" description="DUF7847" evidence="2">
    <location>
        <begin position="10"/>
        <end position="219"/>
    </location>
</feature>
<feature type="transmembrane region" description="Helical" evidence="1">
    <location>
        <begin position="50"/>
        <end position="76"/>
    </location>
</feature>
<reference evidence="3 4" key="1">
    <citation type="journal article" date="2019" name="Int. J. Syst. Evol. Microbiol.">
        <title>The Global Catalogue of Microorganisms (GCM) 10K type strain sequencing project: providing services to taxonomists for standard genome sequencing and annotation.</title>
        <authorList>
            <consortium name="The Broad Institute Genomics Platform"/>
            <consortium name="The Broad Institute Genome Sequencing Center for Infectious Disease"/>
            <person name="Wu L."/>
            <person name="Ma J."/>
        </authorList>
    </citation>
    <scope>NUCLEOTIDE SEQUENCE [LARGE SCALE GENOMIC DNA]</scope>
    <source>
        <strain evidence="3 4">XZGYJ-43</strain>
    </source>
</reference>
<accession>A0ABD5Z235</accession>
<keyword evidence="1" id="KW-1133">Transmembrane helix</keyword>
<evidence type="ECO:0000313" key="3">
    <source>
        <dbReference type="EMBL" id="MFC7199261.1"/>
    </source>
</evidence>
<dbReference type="Proteomes" id="UP001596447">
    <property type="component" value="Unassembled WGS sequence"/>
</dbReference>
<protein>
    <recommendedName>
        <fullName evidence="2">DUF7847 domain-containing protein</fullName>
    </recommendedName>
</protein>
<name>A0ABD5Z235_9EURY</name>
<feature type="transmembrane region" description="Helical" evidence="1">
    <location>
        <begin position="97"/>
        <end position="116"/>
    </location>
</feature>
<comment type="caution">
    <text evidence="3">The sequence shown here is derived from an EMBL/GenBank/DDBJ whole genome shotgun (WGS) entry which is preliminary data.</text>
</comment>
<proteinExistence type="predicted"/>
<evidence type="ECO:0000259" key="2">
    <source>
        <dbReference type="Pfam" id="PF25231"/>
    </source>
</evidence>
<feature type="transmembrane region" description="Helical" evidence="1">
    <location>
        <begin position="162"/>
        <end position="188"/>
    </location>
</feature>
<dbReference type="AlphaFoldDB" id="A0ABD5Z235"/>
<evidence type="ECO:0000313" key="4">
    <source>
        <dbReference type="Proteomes" id="UP001596447"/>
    </source>
</evidence>
<keyword evidence="1" id="KW-0472">Membrane</keyword>